<feature type="compositionally biased region" description="Gly residues" evidence="1">
    <location>
        <begin position="554"/>
        <end position="581"/>
    </location>
</feature>
<gene>
    <name evidence="4" type="ORF">RM764_14490</name>
</gene>
<reference evidence="5" key="1">
    <citation type="submission" date="2023-07" db="EMBL/GenBank/DDBJ databases">
        <title>30 novel species of actinomycetes from the DSMZ collection.</title>
        <authorList>
            <person name="Nouioui I."/>
        </authorList>
    </citation>
    <scope>NUCLEOTIDE SEQUENCE [LARGE SCALE GENOMIC DNA]</scope>
    <source>
        <strain evidence="5">DSM 41699</strain>
    </source>
</reference>
<feature type="domain" description="DUF1996" evidence="3">
    <location>
        <begin position="244"/>
        <end position="474"/>
    </location>
</feature>
<keyword evidence="5" id="KW-1185">Reference proteome</keyword>
<dbReference type="EMBL" id="JAVREY010000013">
    <property type="protein sequence ID" value="MDT0464219.1"/>
    <property type="molecule type" value="Genomic_DNA"/>
</dbReference>
<evidence type="ECO:0000256" key="1">
    <source>
        <dbReference type="SAM" id="MobiDB-lite"/>
    </source>
</evidence>
<organism evidence="4 5">
    <name type="scientific">Streptomyces gibsoniae</name>
    <dbReference type="NCBI Taxonomy" id="3075529"/>
    <lineage>
        <taxon>Bacteria</taxon>
        <taxon>Bacillati</taxon>
        <taxon>Actinomycetota</taxon>
        <taxon>Actinomycetes</taxon>
        <taxon>Kitasatosporales</taxon>
        <taxon>Streptomycetaceae</taxon>
        <taxon>Streptomyces</taxon>
    </lineage>
</organism>
<feature type="compositionally biased region" description="Low complexity" evidence="1">
    <location>
        <begin position="631"/>
        <end position="675"/>
    </location>
</feature>
<keyword evidence="2" id="KW-0472">Membrane</keyword>
<feature type="transmembrane region" description="Helical" evidence="2">
    <location>
        <begin position="697"/>
        <end position="714"/>
    </location>
</feature>
<evidence type="ECO:0000256" key="2">
    <source>
        <dbReference type="SAM" id="Phobius"/>
    </source>
</evidence>
<name>A0ABU2TTD6_9ACTN</name>
<evidence type="ECO:0000259" key="3">
    <source>
        <dbReference type="Pfam" id="PF09362"/>
    </source>
</evidence>
<feature type="compositionally biased region" description="Gly residues" evidence="1">
    <location>
        <begin position="516"/>
        <end position="534"/>
    </location>
</feature>
<protein>
    <submittedName>
        <fullName evidence="4">DUF1996 domain-containing protein</fullName>
    </submittedName>
</protein>
<dbReference type="Pfam" id="PF09362">
    <property type="entry name" value="DUF1996"/>
    <property type="match status" value="1"/>
</dbReference>
<feature type="compositionally biased region" description="Gly residues" evidence="1">
    <location>
        <begin position="610"/>
        <end position="624"/>
    </location>
</feature>
<feature type="compositionally biased region" description="Gly residues" evidence="1">
    <location>
        <begin position="590"/>
        <end position="600"/>
    </location>
</feature>
<comment type="caution">
    <text evidence="4">The sequence shown here is derived from an EMBL/GenBank/DDBJ whole genome shotgun (WGS) entry which is preliminary data.</text>
</comment>
<keyword evidence="2" id="KW-1133">Transmembrane helix</keyword>
<proteinExistence type="predicted"/>
<dbReference type="PANTHER" id="PTHR43662:SF3">
    <property type="entry name" value="DOMAIN PROTEIN, PUTATIVE (AFU_ORTHOLOGUE AFUA_6G11970)-RELATED"/>
    <property type="match status" value="1"/>
</dbReference>
<feature type="compositionally biased region" description="Gly residues" evidence="1">
    <location>
        <begin position="171"/>
        <end position="193"/>
    </location>
</feature>
<dbReference type="Proteomes" id="UP001183809">
    <property type="component" value="Unassembled WGS sequence"/>
</dbReference>
<feature type="compositionally biased region" description="Gly residues" evidence="1">
    <location>
        <begin position="148"/>
        <end position="157"/>
    </location>
</feature>
<evidence type="ECO:0000313" key="5">
    <source>
        <dbReference type="Proteomes" id="UP001183809"/>
    </source>
</evidence>
<dbReference type="PANTHER" id="PTHR43662">
    <property type="match status" value="1"/>
</dbReference>
<sequence>MGGGGLVAVNVYASASEGGWGGASGQSGGDQTLASRTVTLDCPDVGQQLTQTPAKAKQQVDADLATLDKQITDAYERLASTRQAQTDDGNYVQNAILGPLKDKRAAMIDRIKTDYQQAGATAPGAIDGMAPCTGVPADQGQPPADGQSGTGQNGTGQTGSSQNSADPSGTGQNGTGQNGSGQNGQQQGNGGQAASGPVASDFVDIRSVQPNVQKPAQQGDASTGSFVTKCGVNANGNHNTDNVIVAPGVKNGAHHLHDYVGNQSNDAFATNDTFAAAQTSCENQGDKSSYYWPVLRVQDGTQDFDQNNDGGGKEGNIGKILVAKKAQITFVGSPTSKVVAMPRFLRIITGDAKAFTNGPANANAHWSCTGFEDRQLTDKYPICPSGSSVVRSFAFQSCWDGQNIDSANHRTHVAFADANGNCQNGFKAIPQLTMRLVYDVPPPVLENGQVKNPYAVDGFPEQLHKPATDHDDFINVMTDELMGQVVDCINNGRQCGGGSGDSSQNTPPPSDPSSGGNSGSGQGSSSGGNSGSGQGSSSTGGNSGSDQGSSSTGGNSGSGQGSSTGHNSGAGAGSSAGGNAGSGSSAGDHSGSGSGSGGGQTAQPTTGTTGAAGAGTGSGGGNGAGAPRVFASASAAHGEASAAPQGSSGDSQSGSGAAQPSATAQPSAAAGGYAPTAPPQTEPQAVTGGLAETGANLWPAAGGAVLVIAGLVLLRRIARRPARY</sequence>
<evidence type="ECO:0000313" key="4">
    <source>
        <dbReference type="EMBL" id="MDT0464219.1"/>
    </source>
</evidence>
<feature type="compositionally biased region" description="Low complexity" evidence="1">
    <location>
        <begin position="535"/>
        <end position="553"/>
    </location>
</feature>
<dbReference type="RefSeq" id="WP_311695369.1">
    <property type="nucleotide sequence ID" value="NZ_JAVREY010000013.1"/>
</dbReference>
<accession>A0ABU2TTD6</accession>
<feature type="region of interest" description="Disordered" evidence="1">
    <location>
        <begin position="127"/>
        <end position="197"/>
    </location>
</feature>
<dbReference type="InterPro" id="IPR018535">
    <property type="entry name" value="DUF1996"/>
</dbReference>
<feature type="region of interest" description="Disordered" evidence="1">
    <location>
        <begin position="492"/>
        <end position="688"/>
    </location>
</feature>
<keyword evidence="2" id="KW-0812">Transmembrane</keyword>